<proteinExistence type="predicted"/>
<dbReference type="AlphaFoldDB" id="A0A1S9SZ05"/>
<dbReference type="InterPro" id="IPR029787">
    <property type="entry name" value="Nucleotide_cyclase"/>
</dbReference>
<dbReference type="GO" id="GO:0009190">
    <property type="term" value="P:cyclic nucleotide biosynthetic process"/>
    <property type="evidence" value="ECO:0007669"/>
    <property type="project" value="InterPro"/>
</dbReference>
<dbReference type="InterPro" id="IPR040511">
    <property type="entry name" value="AGS_C"/>
</dbReference>
<dbReference type="InterPro" id="IPR001054">
    <property type="entry name" value="A/G_cyclase"/>
</dbReference>
<organism evidence="2 3">
    <name type="scientific">Bacillus mycoides</name>
    <dbReference type="NCBI Taxonomy" id="1405"/>
    <lineage>
        <taxon>Bacteria</taxon>
        <taxon>Bacillati</taxon>
        <taxon>Bacillota</taxon>
        <taxon>Bacilli</taxon>
        <taxon>Bacillales</taxon>
        <taxon>Bacillaceae</taxon>
        <taxon>Bacillus</taxon>
        <taxon>Bacillus cereus group</taxon>
    </lineage>
</organism>
<feature type="domain" description="Adenylyl/Guanylyl and SMODS C-terminal sensor" evidence="1">
    <location>
        <begin position="298"/>
        <end position="416"/>
    </location>
</feature>
<dbReference type="CDD" id="cd07302">
    <property type="entry name" value="CHD"/>
    <property type="match status" value="1"/>
</dbReference>
<sequence length="435" mass="50330">MEGLKQIFDHMFAQKVPKQILKKSHYEVFQKIVKNNEIEDTLPAKDRLRQLFGKNGQPFSNTIGAHPDFQELMENESKKQYVCSLFLDISGSTKLGLKFPLSTVRFYKNAILKSAIEIFQVFDGHIHRLQGDAVFAYFGHKEMKKSDAIINALNAASLMQSYNKYTLSEFFKENDLEPLRIRIGIDIGDDHQVLWSSYGIGSITEITSTSIHTDLAAKLQAKAPKNSIVIGENVYSYIDLPDEFIKIKKITKGGIQEEEKYILNDSNLKSYYQMRIFDWETYLSSFSFLPKENNLIYKSPEDFEIICEVSEDVEHINPYKSNSRSIPKEAVIAFKLQLKKYLTVANLKPHRITWKVINRGKEAIEANSLEFFMTNEENEYVCKQSTLYNGHHYMECKFYDSQGNLIGKDKFSIYVNDEKNKMKNIGIEEERVLNV</sequence>
<dbReference type="Gene3D" id="3.30.70.1230">
    <property type="entry name" value="Nucleotide cyclase"/>
    <property type="match status" value="1"/>
</dbReference>
<dbReference type="RefSeq" id="WP_078177406.1">
    <property type="nucleotide sequence ID" value="NZ_MUAI01000076.1"/>
</dbReference>
<dbReference type="Pfam" id="PF18134">
    <property type="entry name" value="AGS_C"/>
    <property type="match status" value="1"/>
</dbReference>
<evidence type="ECO:0000313" key="2">
    <source>
        <dbReference type="EMBL" id="OOR02892.1"/>
    </source>
</evidence>
<dbReference type="SUPFAM" id="SSF55073">
    <property type="entry name" value="Nucleotide cyclase"/>
    <property type="match status" value="1"/>
</dbReference>
<reference evidence="2 3" key="1">
    <citation type="submission" date="2017-01" db="EMBL/GenBank/DDBJ databases">
        <title>Bacillus cereus isolates.</title>
        <authorList>
            <person name="Beno S.M."/>
        </authorList>
    </citation>
    <scope>NUCLEOTIDE SEQUENCE [LARGE SCALE GENOMIC DNA]</scope>
    <source>
        <strain evidence="2 3">FSL W7-1108</strain>
    </source>
</reference>
<accession>A0A1S9SZ05</accession>
<evidence type="ECO:0000313" key="3">
    <source>
        <dbReference type="Proteomes" id="UP000190696"/>
    </source>
</evidence>
<dbReference type="Proteomes" id="UP000190696">
    <property type="component" value="Unassembled WGS sequence"/>
</dbReference>
<dbReference type="GO" id="GO:0035556">
    <property type="term" value="P:intracellular signal transduction"/>
    <property type="evidence" value="ECO:0007669"/>
    <property type="project" value="InterPro"/>
</dbReference>
<comment type="caution">
    <text evidence="2">The sequence shown here is derived from an EMBL/GenBank/DDBJ whole genome shotgun (WGS) entry which is preliminary data.</text>
</comment>
<dbReference type="EMBL" id="MUAI01000076">
    <property type="protein sequence ID" value="OOR02892.1"/>
    <property type="molecule type" value="Genomic_DNA"/>
</dbReference>
<name>A0A1S9SZ05_BACMY</name>
<dbReference type="GO" id="GO:0004016">
    <property type="term" value="F:adenylate cyclase activity"/>
    <property type="evidence" value="ECO:0007669"/>
    <property type="project" value="UniProtKB-ARBA"/>
</dbReference>
<protein>
    <submittedName>
        <fullName evidence="2">Adenylate/guanylate cyclase domain-containing protein</fullName>
    </submittedName>
</protein>
<gene>
    <name evidence="2" type="ORF">BW900_29980</name>
</gene>
<evidence type="ECO:0000259" key="1">
    <source>
        <dbReference type="Pfam" id="PF18134"/>
    </source>
</evidence>